<feature type="region of interest" description="Disordered" evidence="1">
    <location>
        <begin position="182"/>
        <end position="205"/>
    </location>
</feature>
<evidence type="ECO:0000313" key="3">
    <source>
        <dbReference type="Proteomes" id="UP000185093"/>
    </source>
</evidence>
<evidence type="ECO:0008006" key="4">
    <source>
        <dbReference type="Google" id="ProtNLM"/>
    </source>
</evidence>
<gene>
    <name evidence="2" type="ORF">SAMN05444368_0493</name>
</gene>
<dbReference type="RefSeq" id="WP_074199159.1">
    <property type="nucleotide sequence ID" value="NZ_FSQZ01000001.1"/>
</dbReference>
<accession>A0ABY1JBL6</accession>
<keyword evidence="3" id="KW-1185">Reference proteome</keyword>
<evidence type="ECO:0000256" key="1">
    <source>
        <dbReference type="SAM" id="MobiDB-lite"/>
    </source>
</evidence>
<dbReference type="PANTHER" id="PTHR34374">
    <property type="entry name" value="LARGE RIBOSOMAL RNA SUBUNIT ACCUMULATION PROTEIN YCED HOMOLOG 1, CHLOROPLASTIC"/>
    <property type="match status" value="1"/>
</dbReference>
<reference evidence="2 3" key="1">
    <citation type="submission" date="2016-11" db="EMBL/GenBank/DDBJ databases">
        <authorList>
            <person name="Varghese N."/>
            <person name="Submissions S."/>
        </authorList>
    </citation>
    <scope>NUCLEOTIDE SEQUENCE [LARGE SCALE GENOMIC DNA]</scope>
    <source>
        <strain evidence="2 3">DSM 20664</strain>
    </source>
</reference>
<name>A0ABY1JBL6_9BACT</name>
<dbReference type="EMBL" id="FSQZ01000001">
    <property type="protein sequence ID" value="SIN63872.1"/>
    <property type="molecule type" value="Genomic_DNA"/>
</dbReference>
<sequence>MDREFDLHYLLDLDEVKKGEVYSASASFDRPEGVVNYWGQDYLLRFPLDLGLDAHWDSGDLTVDMQISFRAEVACARCLKPVLLEIFERYSYIYTLRPQNLEPDHELSKEEMSMVHMDFWPTHLDLAPQLWESIILSLPSIVLCSPDCRGLCPHCGKDLNEGPCKCNSAEVDPRLEVLKKALGAPSDLERRKESHGRSKKKGLSR</sequence>
<proteinExistence type="predicted"/>
<evidence type="ECO:0000313" key="2">
    <source>
        <dbReference type="EMBL" id="SIN63872.1"/>
    </source>
</evidence>
<dbReference type="Pfam" id="PF02620">
    <property type="entry name" value="YceD"/>
    <property type="match status" value="1"/>
</dbReference>
<protein>
    <recommendedName>
        <fullName evidence="4">DUF177 domain-containing protein</fullName>
    </recommendedName>
</protein>
<dbReference type="PANTHER" id="PTHR34374:SF1">
    <property type="entry name" value="LARGE RIBOSOMAL RNA SUBUNIT ACCUMULATION PROTEIN YCED HOMOLOG 1, CHLOROPLASTIC"/>
    <property type="match status" value="1"/>
</dbReference>
<feature type="compositionally biased region" description="Basic and acidic residues" evidence="1">
    <location>
        <begin position="187"/>
        <end position="196"/>
    </location>
</feature>
<organism evidence="2 3">
    <name type="scientific">Acetomicrobium flavidum</name>
    <dbReference type="NCBI Taxonomy" id="49896"/>
    <lineage>
        <taxon>Bacteria</taxon>
        <taxon>Thermotogati</taxon>
        <taxon>Synergistota</taxon>
        <taxon>Synergistia</taxon>
        <taxon>Synergistales</taxon>
        <taxon>Acetomicrobiaceae</taxon>
        <taxon>Acetomicrobium</taxon>
    </lineage>
</organism>
<dbReference type="InterPro" id="IPR003772">
    <property type="entry name" value="YceD"/>
</dbReference>
<comment type="caution">
    <text evidence="2">The sequence shown here is derived from an EMBL/GenBank/DDBJ whole genome shotgun (WGS) entry which is preliminary data.</text>
</comment>
<dbReference type="Proteomes" id="UP000185093">
    <property type="component" value="Unassembled WGS sequence"/>
</dbReference>